<dbReference type="GO" id="GO:0005737">
    <property type="term" value="C:cytoplasm"/>
    <property type="evidence" value="ECO:0007669"/>
    <property type="project" value="TreeGrafter"/>
</dbReference>
<dbReference type="InterPro" id="IPR018326">
    <property type="entry name" value="Rad4_beta-hairpin_dom1"/>
</dbReference>
<evidence type="ECO:0000256" key="2">
    <source>
        <dbReference type="ARBA" id="ARBA00009525"/>
    </source>
</evidence>
<dbReference type="InterPro" id="IPR018328">
    <property type="entry name" value="Rad4_beta-hairpin_dom3"/>
</dbReference>
<dbReference type="GO" id="GO:0006298">
    <property type="term" value="P:mismatch repair"/>
    <property type="evidence" value="ECO:0007669"/>
    <property type="project" value="TreeGrafter"/>
</dbReference>
<dbReference type="SUPFAM" id="SSF54001">
    <property type="entry name" value="Cysteine proteinases"/>
    <property type="match status" value="1"/>
</dbReference>
<dbReference type="InterPro" id="IPR042488">
    <property type="entry name" value="Rad4_BHD3_sf"/>
</dbReference>
<dbReference type="AlphaFoldDB" id="A0A1C7M2V5"/>
<evidence type="ECO:0000313" key="10">
    <source>
        <dbReference type="EMBL" id="OBZ71283.1"/>
    </source>
</evidence>
<dbReference type="Pfam" id="PF10403">
    <property type="entry name" value="BHD_1"/>
    <property type="match status" value="1"/>
</dbReference>
<dbReference type="GO" id="GO:0006289">
    <property type="term" value="P:nucleotide-excision repair"/>
    <property type="evidence" value="ECO:0007669"/>
    <property type="project" value="InterPro"/>
</dbReference>
<organism evidence="10 11">
    <name type="scientific">Grifola frondosa</name>
    <name type="common">Maitake</name>
    <name type="synonym">Polyporus frondosus</name>
    <dbReference type="NCBI Taxonomy" id="5627"/>
    <lineage>
        <taxon>Eukaryota</taxon>
        <taxon>Fungi</taxon>
        <taxon>Dikarya</taxon>
        <taxon>Basidiomycota</taxon>
        <taxon>Agaricomycotina</taxon>
        <taxon>Agaricomycetes</taxon>
        <taxon>Polyporales</taxon>
        <taxon>Grifolaceae</taxon>
        <taxon>Grifola</taxon>
    </lineage>
</organism>
<keyword evidence="11" id="KW-1185">Reference proteome</keyword>
<dbReference type="Gene3D" id="3.90.260.10">
    <property type="entry name" value="Transglutaminase-like"/>
    <property type="match status" value="1"/>
</dbReference>
<dbReference type="EMBL" id="LUGG01000011">
    <property type="protein sequence ID" value="OBZ71283.1"/>
    <property type="molecule type" value="Genomic_DNA"/>
</dbReference>
<dbReference type="OMA" id="EHQTELY"/>
<feature type="compositionally biased region" description="Acidic residues" evidence="6">
    <location>
        <begin position="9"/>
        <end position="23"/>
    </location>
</feature>
<feature type="compositionally biased region" description="Polar residues" evidence="6">
    <location>
        <begin position="983"/>
        <end position="1002"/>
    </location>
</feature>
<dbReference type="GO" id="GO:0003697">
    <property type="term" value="F:single-stranded DNA binding"/>
    <property type="evidence" value="ECO:0007669"/>
    <property type="project" value="TreeGrafter"/>
</dbReference>
<dbReference type="InterPro" id="IPR018325">
    <property type="entry name" value="Rad4/PNGase_transGLS-fold"/>
</dbReference>
<dbReference type="InterPro" id="IPR018327">
    <property type="entry name" value="BHD_2"/>
</dbReference>
<feature type="region of interest" description="Disordered" evidence="6">
    <location>
        <begin position="975"/>
        <end position="1084"/>
    </location>
</feature>
<feature type="domain" description="Rad4 beta-hairpin" evidence="9">
    <location>
        <begin position="661"/>
        <end position="778"/>
    </location>
</feature>
<evidence type="ECO:0000259" key="9">
    <source>
        <dbReference type="SMART" id="SM01032"/>
    </source>
</evidence>
<feature type="compositionally biased region" description="Low complexity" evidence="6">
    <location>
        <begin position="1032"/>
        <end position="1041"/>
    </location>
</feature>
<evidence type="ECO:0000313" key="11">
    <source>
        <dbReference type="Proteomes" id="UP000092993"/>
    </source>
</evidence>
<feature type="compositionally biased region" description="Basic and acidic residues" evidence="6">
    <location>
        <begin position="1059"/>
        <end position="1071"/>
    </location>
</feature>
<feature type="region of interest" description="Disordered" evidence="6">
    <location>
        <begin position="1"/>
        <end position="48"/>
    </location>
</feature>
<dbReference type="Gene3D" id="2.20.20.110">
    <property type="entry name" value="Rad4, beta-hairpin domain BHD1"/>
    <property type="match status" value="1"/>
</dbReference>
<evidence type="ECO:0000259" key="7">
    <source>
        <dbReference type="SMART" id="SM01030"/>
    </source>
</evidence>
<dbReference type="Gene3D" id="3.30.70.2460">
    <property type="entry name" value="Rad4, beta-hairpin domain BHD3"/>
    <property type="match status" value="2"/>
</dbReference>
<dbReference type="SMART" id="SM01030">
    <property type="entry name" value="BHD_1"/>
    <property type="match status" value="1"/>
</dbReference>
<evidence type="ECO:0000256" key="4">
    <source>
        <dbReference type="ARBA" id="ARBA00023204"/>
    </source>
</evidence>
<feature type="region of interest" description="Disordered" evidence="6">
    <location>
        <begin position="250"/>
        <end position="344"/>
    </location>
</feature>
<dbReference type="Pfam" id="PF10404">
    <property type="entry name" value="BHD_2"/>
    <property type="match status" value="1"/>
</dbReference>
<evidence type="ECO:0000256" key="3">
    <source>
        <dbReference type="ARBA" id="ARBA00022763"/>
    </source>
</evidence>
<dbReference type="STRING" id="5627.A0A1C7M2V5"/>
<feature type="non-terminal residue" evidence="10">
    <location>
        <position position="1258"/>
    </location>
</feature>
<dbReference type="Pfam" id="PF03835">
    <property type="entry name" value="Rad4"/>
    <property type="match status" value="1"/>
</dbReference>
<feature type="domain" description="Rad4 beta-hairpin" evidence="8">
    <location>
        <begin position="575"/>
        <end position="654"/>
    </location>
</feature>
<keyword evidence="3" id="KW-0227">DNA damage</keyword>
<comment type="similarity">
    <text evidence="2">Belongs to the XPC family.</text>
</comment>
<dbReference type="OrthoDB" id="300780at2759"/>
<sequence>MIAENSSVVEDDTDDDFDWEEVEAPPQQVAQPVNDLSAHEDLEEGPSERPNIEITIQVAKKKGPAAGKKNAKAVQLHAERLVRVDCHKIHTVGLLANARIRNKWINDPLLHARLMSLTPLELQNAFALIHKSRVPEAPMRGRLFEAAITHLAEWWSNFFQVEPEGHIRSRTFDEVQRTLVPADPKGKGKARARDVDEDGGEVVRSEKSLMKHALMRRGSRDTSAQLFTALCRALGIPARLVVSLQSVPWQAGVGKPKPSTKKAKKKGDESAGGSASAKGKEKAVEAEGDDGDEDDDMEEVVIPSVSSPRVNGKGKEKEVFPGSGQRLDGSSTPLNGKDKGKEKAPPVIRLRKSKGQKLGTTAPEQPKPSAYIRYFRALCALINFILNSGERTPDPTTTAPVFWTEVFSRADARWIPVDPIRCIVNKRKAFDPTPNPNATVKPDRKRPVKVENRMVYVVAFEEDGYGRDVTPRYAREYGAKVAKVQQGGKGRQEWWERILKLVERPYRLQRDDLEDEELQFHQLTEGMPTSVAGFKNHPLYVLARHLKRDQIVEPPVELGKFRGEPVYPRSSVISLKTAENWMRQGRNVREGCQPLKWVKQHAVTVNKKRAIEMAMADRKDKGLDNQAVEEGLGNEGGVMQGLYAEHQTELYKPDPVIDGRVPKNDFGNIDLYVPTMLPAGAMHIPCELVELYLKACTLRITSSYILDKGTAKIARQLGFDFAEAVVRASLPLRSYTMNPHTISSHRQTGFEFKKRRAFPVISGVVVAAENEEALLEVGSSSQTFVSRIQFAGRFTPAYWEAERDAEAKRRAKRQEQVIKRWTKLVQGLRIRQRLQEQYADRGVRQGDESIAAEGTAEEEQMPGGFLTGADDVVQPFTLPRNLHEVPKASTSKLLVVDSSAGSSVDVTENEFMETQRSTPQLGVEDEEEDDMEEIIPVQLNRAPKTMRELAEDAARHQQIEDNIEKFDALKTSVALSEAEKVSVKTTRSATRTPQSNTETPAASSKPRIRLVTRQTRKRSRKKSEDSLPDQQSESVGSSRPSPSKRARSCCINTSASGADSKKREQDSRGEGDGAGIQKGHPGLRNVETPVNVIFPIHPKIKLTSFGGVAAELSGVDCVSSTVTGVPAVRMAGKRHAKVCPRTSGNAFDKQILGGAVVSAATPVFCIIGAGVPHADMVGVSSDFIAESSSSFMALAGCALSPSSSSSVFGRFPASPSSPLSSALRLPPRDVRDCSIWRSRFSSRRCSAFFSFSLMALTG</sequence>
<feature type="domain" description="Rad4 beta-hairpin" evidence="7">
    <location>
        <begin position="523"/>
        <end position="573"/>
    </location>
</feature>
<accession>A0A1C7M2V5</accession>
<keyword evidence="5" id="KW-0539">Nucleus</keyword>
<dbReference type="Pfam" id="PF10405">
    <property type="entry name" value="BHD_3"/>
    <property type="match status" value="2"/>
</dbReference>
<dbReference type="GO" id="GO:0003684">
    <property type="term" value="F:damaged DNA binding"/>
    <property type="evidence" value="ECO:0007669"/>
    <property type="project" value="InterPro"/>
</dbReference>
<dbReference type="Pfam" id="PF01841">
    <property type="entry name" value="Transglut_core"/>
    <property type="match status" value="1"/>
</dbReference>
<gene>
    <name evidence="10" type="primary">rhp42</name>
    <name evidence="10" type="ORF">A0H81_08688</name>
</gene>
<dbReference type="SMART" id="SM01032">
    <property type="entry name" value="BHD_3"/>
    <property type="match status" value="1"/>
</dbReference>
<keyword evidence="4" id="KW-0234">DNA repair</keyword>
<evidence type="ECO:0000256" key="1">
    <source>
        <dbReference type="ARBA" id="ARBA00004123"/>
    </source>
</evidence>
<evidence type="ECO:0000259" key="8">
    <source>
        <dbReference type="SMART" id="SM01031"/>
    </source>
</evidence>
<dbReference type="Proteomes" id="UP000092993">
    <property type="component" value="Unassembled WGS sequence"/>
</dbReference>
<comment type="caution">
    <text evidence="10">The sequence shown here is derived from an EMBL/GenBank/DDBJ whole genome shotgun (WGS) entry which is preliminary data.</text>
</comment>
<feature type="compositionally biased region" description="Basic residues" evidence="6">
    <location>
        <begin position="1006"/>
        <end position="1021"/>
    </location>
</feature>
<name>A0A1C7M2V5_GRIFR</name>
<protein>
    <submittedName>
        <fullName evidence="10">DNA repair protein rhp42</fullName>
    </submittedName>
</protein>
<dbReference type="InterPro" id="IPR002931">
    <property type="entry name" value="Transglutaminase-like"/>
</dbReference>
<dbReference type="GO" id="GO:0000111">
    <property type="term" value="C:nucleotide-excision repair factor 2 complex"/>
    <property type="evidence" value="ECO:0007669"/>
    <property type="project" value="TreeGrafter"/>
</dbReference>
<dbReference type="PANTHER" id="PTHR12135">
    <property type="entry name" value="DNA REPAIR PROTEIN XP-C / RAD4"/>
    <property type="match status" value="1"/>
</dbReference>
<reference evidence="10 11" key="1">
    <citation type="submission" date="2016-03" db="EMBL/GenBank/DDBJ databases">
        <title>Whole genome sequencing of Grifola frondosa 9006-11.</title>
        <authorList>
            <person name="Min B."/>
            <person name="Park H."/>
            <person name="Kim J.-G."/>
            <person name="Cho H."/>
            <person name="Oh Y.-L."/>
            <person name="Kong W.-S."/>
            <person name="Choi I.-G."/>
        </authorList>
    </citation>
    <scope>NUCLEOTIDE SEQUENCE [LARGE SCALE GENOMIC DNA]</scope>
    <source>
        <strain evidence="10 11">9006-11</strain>
    </source>
</reference>
<evidence type="ECO:0000256" key="5">
    <source>
        <dbReference type="ARBA" id="ARBA00023242"/>
    </source>
</evidence>
<feature type="region of interest" description="Disordered" evidence="6">
    <location>
        <begin position="181"/>
        <end position="203"/>
    </location>
</feature>
<dbReference type="InterPro" id="IPR038765">
    <property type="entry name" value="Papain-like_cys_pep_sf"/>
</dbReference>
<feature type="compositionally biased region" description="Acidic residues" evidence="6">
    <location>
        <begin position="286"/>
        <end position="299"/>
    </location>
</feature>
<proteinExistence type="inferred from homology"/>
<dbReference type="GO" id="GO:0071942">
    <property type="term" value="C:XPC complex"/>
    <property type="evidence" value="ECO:0007669"/>
    <property type="project" value="TreeGrafter"/>
</dbReference>
<dbReference type="SMART" id="SM01031">
    <property type="entry name" value="BHD_2"/>
    <property type="match status" value="1"/>
</dbReference>
<comment type="subcellular location">
    <subcellularLocation>
        <location evidence="1">Nucleus</location>
    </subcellularLocation>
</comment>
<dbReference type="PANTHER" id="PTHR12135:SF0">
    <property type="entry name" value="DNA REPAIR PROTEIN COMPLEMENTING XP-C CELLS"/>
    <property type="match status" value="1"/>
</dbReference>
<dbReference type="InterPro" id="IPR004583">
    <property type="entry name" value="DNA_repair_Rad4"/>
</dbReference>
<dbReference type="InterPro" id="IPR036985">
    <property type="entry name" value="Transglutaminase-like_sf"/>
</dbReference>
<evidence type="ECO:0000256" key="6">
    <source>
        <dbReference type="SAM" id="MobiDB-lite"/>
    </source>
</evidence>